<evidence type="ECO:0000313" key="2">
    <source>
        <dbReference type="Proteomes" id="UP000054653"/>
    </source>
</evidence>
<dbReference type="EMBL" id="JYDI01000023">
    <property type="protein sequence ID" value="KRY58210.1"/>
    <property type="molecule type" value="Genomic_DNA"/>
</dbReference>
<gene>
    <name evidence="1" type="ORF">T03_8389</name>
</gene>
<organism evidence="1 2">
    <name type="scientific">Trichinella britovi</name>
    <name type="common">Parasitic roundworm</name>
    <dbReference type="NCBI Taxonomy" id="45882"/>
    <lineage>
        <taxon>Eukaryota</taxon>
        <taxon>Metazoa</taxon>
        <taxon>Ecdysozoa</taxon>
        <taxon>Nematoda</taxon>
        <taxon>Enoplea</taxon>
        <taxon>Dorylaimia</taxon>
        <taxon>Trichinellida</taxon>
        <taxon>Trichinellidae</taxon>
        <taxon>Trichinella</taxon>
    </lineage>
</organism>
<sequence>MNVQIAASLFSRSSVMLRRLGEWRKSVGIRTPSGNNRLGAMQEHQAPRFGRRYSFTRGPSNFLMGLNLTDRNRAFQLLPKSHENTPLI</sequence>
<evidence type="ECO:0000313" key="1">
    <source>
        <dbReference type="EMBL" id="KRY58210.1"/>
    </source>
</evidence>
<keyword evidence="2" id="KW-1185">Reference proteome</keyword>
<dbReference type="AlphaFoldDB" id="A0A0V1DAT6"/>
<accession>A0A0V1DAT6</accession>
<name>A0A0V1DAT6_TRIBR</name>
<comment type="caution">
    <text evidence="1">The sequence shown here is derived from an EMBL/GenBank/DDBJ whole genome shotgun (WGS) entry which is preliminary data.</text>
</comment>
<proteinExistence type="predicted"/>
<reference evidence="1 2" key="1">
    <citation type="submission" date="2015-01" db="EMBL/GenBank/DDBJ databases">
        <title>Evolution of Trichinella species and genotypes.</title>
        <authorList>
            <person name="Korhonen P.K."/>
            <person name="Edoardo P."/>
            <person name="Giuseppe L.R."/>
            <person name="Gasser R.B."/>
        </authorList>
    </citation>
    <scope>NUCLEOTIDE SEQUENCE [LARGE SCALE GENOMIC DNA]</scope>
    <source>
        <strain evidence="1">ISS120</strain>
    </source>
</reference>
<dbReference type="Proteomes" id="UP000054653">
    <property type="component" value="Unassembled WGS sequence"/>
</dbReference>
<protein>
    <submittedName>
        <fullName evidence="1">Uncharacterized protein</fullName>
    </submittedName>
</protein>